<feature type="domain" description="Transcobalamin-like C-terminal" evidence="1">
    <location>
        <begin position="34"/>
        <end position="104"/>
    </location>
</feature>
<reference evidence="2 3" key="1">
    <citation type="journal article" date="2016" name="Nat. Commun.">
        <title>Thousands of microbial genomes shed light on interconnected biogeochemical processes in an aquifer system.</title>
        <authorList>
            <person name="Anantharaman K."/>
            <person name="Brown C.T."/>
            <person name="Hug L.A."/>
            <person name="Sharon I."/>
            <person name="Castelle C.J."/>
            <person name="Probst A.J."/>
            <person name="Thomas B.C."/>
            <person name="Singh A."/>
            <person name="Wilkins M.J."/>
            <person name="Karaoz U."/>
            <person name="Brodie E.L."/>
            <person name="Williams K.H."/>
            <person name="Hubbard S.S."/>
            <person name="Banfield J.F."/>
        </authorList>
    </citation>
    <scope>NUCLEOTIDE SEQUENCE [LARGE SCALE GENOMIC DNA]</scope>
</reference>
<gene>
    <name evidence="2" type="ORF">A2563_00635</name>
</gene>
<dbReference type="InterPro" id="IPR027954">
    <property type="entry name" value="Transcobalamin-like_C"/>
</dbReference>
<dbReference type="Gene3D" id="2.170.130.30">
    <property type="match status" value="1"/>
</dbReference>
<dbReference type="EMBL" id="MFRA01000008">
    <property type="protein sequence ID" value="OGH92082.1"/>
    <property type="molecule type" value="Genomic_DNA"/>
</dbReference>
<dbReference type="Proteomes" id="UP000176634">
    <property type="component" value="Unassembled WGS sequence"/>
</dbReference>
<sequence length="112" mass="12464">MKTVLFTMVVAGILPNCVIGEPEHIATAVANRNSTVLDTLIQEHNVVTVKRNLNGTEKIYAVSIDDVSEDANLYWLFYVDGELIKDMAIDEALVHKGQTISAYFVPLERNTK</sequence>
<evidence type="ECO:0000313" key="2">
    <source>
        <dbReference type="EMBL" id="OGH92082.1"/>
    </source>
</evidence>
<organism evidence="2 3">
    <name type="scientific">Candidatus Magasanikbacteria bacterium RIFOXYD1_FULL_40_23</name>
    <dbReference type="NCBI Taxonomy" id="1798705"/>
    <lineage>
        <taxon>Bacteria</taxon>
        <taxon>Candidatus Magasanikiibacteriota</taxon>
    </lineage>
</organism>
<evidence type="ECO:0000313" key="3">
    <source>
        <dbReference type="Proteomes" id="UP000176634"/>
    </source>
</evidence>
<protein>
    <recommendedName>
        <fullName evidence="1">Transcobalamin-like C-terminal domain-containing protein</fullName>
    </recommendedName>
</protein>
<proteinExistence type="predicted"/>
<name>A0A1F6P7D5_9BACT</name>
<evidence type="ECO:0000259" key="1">
    <source>
        <dbReference type="Pfam" id="PF14478"/>
    </source>
</evidence>
<accession>A0A1F6P7D5</accession>
<dbReference type="Pfam" id="PF14478">
    <property type="entry name" value="DUF4430"/>
    <property type="match status" value="1"/>
</dbReference>
<dbReference type="AlphaFoldDB" id="A0A1F6P7D5"/>
<comment type="caution">
    <text evidence="2">The sequence shown here is derived from an EMBL/GenBank/DDBJ whole genome shotgun (WGS) entry which is preliminary data.</text>
</comment>